<dbReference type="RefSeq" id="WP_066692993.1">
    <property type="nucleotide sequence ID" value="NZ_FRBM01000002.1"/>
</dbReference>
<evidence type="ECO:0000313" key="3">
    <source>
        <dbReference type="EMBL" id="SHL07295.1"/>
    </source>
</evidence>
<sequence>MNIQLFSKNALVGGATQGIGAGIAIELAKCGANVTVMARNEAKLKDFTVALPMVNPDQKHQYLVADFSDFESYKQIITTYFNTHSIDILVNNTNGPEPGLAVDKNVADYQKAFDLLFKTVCETTLLALPHMIAQKSGRIINVSSLSVKEPIGSLALSNSIRSAVMAWAKTLSNEVAQHNITVNNILTGYFDTARIQSLISHDAQKAGLSEDEIKQTRENKIPMKRFGKPEEYGHLVAFLASEYASYLTGANIPLDGGLNNTY</sequence>
<dbReference type="EMBL" id="FRBM01000002">
    <property type="protein sequence ID" value="SHL07295.1"/>
    <property type="molecule type" value="Genomic_DNA"/>
</dbReference>
<dbReference type="EMBL" id="MAYF01000062">
    <property type="protein sequence ID" value="OCA79649.1"/>
    <property type="molecule type" value="Genomic_DNA"/>
</dbReference>
<dbReference type="Pfam" id="PF13561">
    <property type="entry name" value="adh_short_C2"/>
    <property type="match status" value="1"/>
</dbReference>
<dbReference type="Proteomes" id="UP000184069">
    <property type="component" value="Unassembled WGS sequence"/>
</dbReference>
<dbReference type="Gene3D" id="3.40.50.720">
    <property type="entry name" value="NAD(P)-binding Rossmann-like Domain"/>
    <property type="match status" value="1"/>
</dbReference>
<name>A0A1M6XNB8_9FLAO</name>
<dbReference type="SUPFAM" id="SSF51735">
    <property type="entry name" value="NAD(P)-binding Rossmann-fold domains"/>
    <property type="match status" value="1"/>
</dbReference>
<dbReference type="InterPro" id="IPR050259">
    <property type="entry name" value="SDR"/>
</dbReference>
<dbReference type="PANTHER" id="PTHR42879:SF6">
    <property type="entry name" value="NADPH-DEPENDENT REDUCTASE BACG"/>
    <property type="match status" value="1"/>
</dbReference>
<protein>
    <submittedName>
        <fullName evidence="3">3-oxoacyl-[acyl-carrier protein] reductase</fullName>
    </submittedName>
    <submittedName>
        <fullName evidence="2">Short-chain dehydrogenase</fullName>
    </submittedName>
</protein>
<gene>
    <name evidence="2" type="ORF">BBH99_18175</name>
    <name evidence="3" type="ORF">SAMN05444407_102136</name>
</gene>
<dbReference type="AlphaFoldDB" id="A0A1M6XNB8"/>
<organism evidence="3 5">
    <name type="scientific">Chryseobacterium contaminans</name>
    <dbReference type="NCBI Taxonomy" id="1423959"/>
    <lineage>
        <taxon>Bacteria</taxon>
        <taxon>Pseudomonadati</taxon>
        <taxon>Bacteroidota</taxon>
        <taxon>Flavobacteriia</taxon>
        <taxon>Flavobacteriales</taxon>
        <taxon>Weeksellaceae</taxon>
        <taxon>Chryseobacterium group</taxon>
        <taxon>Chryseobacterium</taxon>
    </lineage>
</organism>
<dbReference type="STRING" id="1423959.SAMN05444407_102136"/>
<dbReference type="InterPro" id="IPR002347">
    <property type="entry name" value="SDR_fam"/>
</dbReference>
<evidence type="ECO:0000313" key="4">
    <source>
        <dbReference type="Proteomes" id="UP000093508"/>
    </source>
</evidence>
<evidence type="ECO:0000313" key="2">
    <source>
        <dbReference type="EMBL" id="OCA79649.1"/>
    </source>
</evidence>
<accession>A0A1M6XNB8</accession>
<dbReference type="Proteomes" id="UP000093508">
    <property type="component" value="Unassembled WGS sequence"/>
</dbReference>
<dbReference type="CDD" id="cd05344">
    <property type="entry name" value="BKR_like_SDR_like"/>
    <property type="match status" value="1"/>
</dbReference>
<dbReference type="PRINTS" id="PR00081">
    <property type="entry name" value="GDHRDH"/>
</dbReference>
<evidence type="ECO:0000313" key="5">
    <source>
        <dbReference type="Proteomes" id="UP000184069"/>
    </source>
</evidence>
<proteinExistence type="inferred from homology"/>
<evidence type="ECO:0000256" key="1">
    <source>
        <dbReference type="ARBA" id="ARBA00006484"/>
    </source>
</evidence>
<dbReference type="OrthoDB" id="9804774at2"/>
<dbReference type="PANTHER" id="PTHR42879">
    <property type="entry name" value="3-OXOACYL-(ACYL-CARRIER-PROTEIN) REDUCTASE"/>
    <property type="match status" value="1"/>
</dbReference>
<comment type="similarity">
    <text evidence="1">Belongs to the short-chain dehydrogenases/reductases (SDR) family.</text>
</comment>
<reference evidence="2 4" key="1">
    <citation type="submission" date="2016-07" db="EMBL/GenBank/DDBJ databases">
        <authorList>
            <person name="Jeong J.-J."/>
            <person name="Kim D.W."/>
            <person name="Sang M.K."/>
            <person name="Choi I.-G."/>
            <person name="Kim K.D."/>
        </authorList>
    </citation>
    <scope>NUCLEOTIDE SEQUENCE [LARGE SCALE GENOMIC DNA]</scope>
    <source>
        <strain evidence="2 4">C-26</strain>
    </source>
</reference>
<dbReference type="InterPro" id="IPR036291">
    <property type="entry name" value="NAD(P)-bd_dom_sf"/>
</dbReference>
<reference evidence="3 5" key="2">
    <citation type="submission" date="2016-11" db="EMBL/GenBank/DDBJ databases">
        <authorList>
            <person name="Jaros S."/>
            <person name="Januszkiewicz K."/>
            <person name="Wedrychowicz H."/>
        </authorList>
    </citation>
    <scope>NUCLEOTIDE SEQUENCE [LARGE SCALE GENOMIC DNA]</scope>
    <source>
        <strain evidence="3 5">DSM 27621</strain>
    </source>
</reference>
<keyword evidence="4" id="KW-1185">Reference proteome</keyword>